<dbReference type="RefSeq" id="WP_089874067.1">
    <property type="nucleotide sequence ID" value="NZ_FNBH01000003.1"/>
</dbReference>
<dbReference type="STRING" id="454006.SAMN05421825_2839"/>
<protein>
    <submittedName>
        <fullName evidence="1">Uncharacterized protein</fullName>
    </submittedName>
</protein>
<sequence length="92" mass="10605">MENEPVFYPDFAHPASQLSAFSLCIDVFIISLKNGEIVKFKPNDIAHFKEWLNRFKVRDVAVNDGLSHTHRTTNLSEAPNGFFNLIKRSKRK</sequence>
<dbReference type="OrthoDB" id="795906at2"/>
<dbReference type="Proteomes" id="UP000199203">
    <property type="component" value="Unassembled WGS sequence"/>
</dbReference>
<gene>
    <name evidence="1" type="ORF">SAMN05421825_2839</name>
</gene>
<evidence type="ECO:0000313" key="2">
    <source>
        <dbReference type="Proteomes" id="UP000199203"/>
    </source>
</evidence>
<dbReference type="AlphaFoldDB" id="A0A1G7S0T6"/>
<dbReference type="EMBL" id="FNBH01000003">
    <property type="protein sequence ID" value="SDG16633.1"/>
    <property type="molecule type" value="Genomic_DNA"/>
</dbReference>
<proteinExistence type="predicted"/>
<accession>A0A1G7S0T6</accession>
<evidence type="ECO:0000313" key="1">
    <source>
        <dbReference type="EMBL" id="SDG16633.1"/>
    </source>
</evidence>
<reference evidence="2" key="1">
    <citation type="submission" date="2016-10" db="EMBL/GenBank/DDBJ databases">
        <authorList>
            <person name="Varghese N."/>
            <person name="Submissions S."/>
        </authorList>
    </citation>
    <scope>NUCLEOTIDE SEQUENCE [LARGE SCALE GENOMIC DNA]</scope>
    <source>
        <strain evidence="2">DSM 19684</strain>
    </source>
</reference>
<organism evidence="1 2">
    <name type="scientific">Epilithonimonas hungarica</name>
    <dbReference type="NCBI Taxonomy" id="454006"/>
    <lineage>
        <taxon>Bacteria</taxon>
        <taxon>Pseudomonadati</taxon>
        <taxon>Bacteroidota</taxon>
        <taxon>Flavobacteriia</taxon>
        <taxon>Flavobacteriales</taxon>
        <taxon>Weeksellaceae</taxon>
        <taxon>Chryseobacterium group</taxon>
        <taxon>Epilithonimonas</taxon>
    </lineage>
</organism>
<name>A0A1G7S0T6_9FLAO</name>
<keyword evidence="2" id="KW-1185">Reference proteome</keyword>